<reference evidence="3 4" key="2">
    <citation type="submission" date="2018-08" db="EMBL/GenBank/DDBJ databases">
        <title>Streptomyces kandeliansis sp. nov., an endophytic bacterium isolated from mangrove plant.</title>
        <authorList>
            <person name="Wang R."/>
        </authorList>
    </citation>
    <scope>NUCLEOTIDE SEQUENCE [LARGE SCALE GENOMIC DNA]</scope>
    <source>
        <strain evidence="4">H14(2018)</strain>
    </source>
</reference>
<dbReference type="SUPFAM" id="SSF50370">
    <property type="entry name" value="Ricin B-like lectins"/>
    <property type="match status" value="1"/>
</dbReference>
<dbReference type="CDD" id="cd00161">
    <property type="entry name" value="beta-trefoil_Ricin-like"/>
    <property type="match status" value="1"/>
</dbReference>
<dbReference type="EMBL" id="CP031263">
    <property type="protein sequence ID" value="AXH90504.1"/>
    <property type="molecule type" value="Genomic_DNA"/>
</dbReference>
<dbReference type="AlphaFoldDB" id="A0A6N3K1H6"/>
<feature type="chain" id="PRO_5027089462" description="Ricin B lectin domain-containing protein" evidence="1">
    <location>
        <begin position="22"/>
        <end position="248"/>
    </location>
</feature>
<dbReference type="InterPro" id="IPR035992">
    <property type="entry name" value="Ricin_B-like_lectins"/>
</dbReference>
<gene>
    <name evidence="3" type="ORF">DVH21_11505</name>
</gene>
<name>A0A6N3K1H6_9ACTN</name>
<dbReference type="Pfam" id="PF14200">
    <property type="entry name" value="RicinB_lectin_2"/>
    <property type="match status" value="1"/>
</dbReference>
<protein>
    <recommendedName>
        <fullName evidence="2">Ricin B lectin domain-containing protein</fullName>
    </recommendedName>
</protein>
<dbReference type="PROSITE" id="PS51257">
    <property type="entry name" value="PROKAR_LIPOPROTEIN"/>
    <property type="match status" value="1"/>
</dbReference>
<sequence length="248" mass="25873">MGTTVKNMRNSVVVLAVLAMAAAGCEQDSESSPSASESATPTSVASASASAAASAPAVAVDTSINEKPVDGSDAAAVKTVDVAAQPAAQAPASAGGYYKLKTVFRGENECLEGNRVDGNSTLAGAAFQNTCKDVDGQAWSLTKRPDGYYTLRTKFLGEEKCLEGNQIAGKVLGGAAFLDTCREVTGQQWKLVKAGDNLFRLQTKFREKEGECLEGNRFAPTSVLKGAAFTDKCQNVTGQLWYLTAIPA</sequence>
<accession>A0A6N3K1H6</accession>
<evidence type="ECO:0000313" key="3">
    <source>
        <dbReference type="EMBL" id="AXH90504.1"/>
    </source>
</evidence>
<evidence type="ECO:0000313" key="4">
    <source>
        <dbReference type="Proteomes" id="UP000253958"/>
    </source>
</evidence>
<keyword evidence="1" id="KW-0732">Signal</keyword>
<proteinExistence type="predicted"/>
<dbReference type="Proteomes" id="UP000253958">
    <property type="component" value="Chromosome"/>
</dbReference>
<feature type="domain" description="Ricin B lectin" evidence="2">
    <location>
        <begin position="94"/>
        <end position="163"/>
    </location>
</feature>
<dbReference type="Gene3D" id="2.80.10.50">
    <property type="match status" value="1"/>
</dbReference>
<evidence type="ECO:0000259" key="2">
    <source>
        <dbReference type="Pfam" id="PF14200"/>
    </source>
</evidence>
<feature type="signal peptide" evidence="1">
    <location>
        <begin position="1"/>
        <end position="21"/>
    </location>
</feature>
<organism evidence="3 4">
    <name type="scientific">Micromonospora aurantiaca</name>
    <name type="common">nom. illeg.</name>
    <dbReference type="NCBI Taxonomy" id="47850"/>
    <lineage>
        <taxon>Bacteria</taxon>
        <taxon>Bacillati</taxon>
        <taxon>Actinomycetota</taxon>
        <taxon>Actinomycetes</taxon>
        <taxon>Micromonosporales</taxon>
        <taxon>Micromonosporaceae</taxon>
        <taxon>Micromonospora</taxon>
    </lineage>
</organism>
<reference evidence="3 4" key="1">
    <citation type="submission" date="2018-07" db="EMBL/GenBank/DDBJ databases">
        <authorList>
            <person name="Ye Y."/>
        </authorList>
    </citation>
    <scope>NUCLEOTIDE SEQUENCE [LARGE SCALE GENOMIC DNA]</scope>
    <source>
        <strain evidence="4">H14(2018)</strain>
    </source>
</reference>
<dbReference type="PROSITE" id="PS50231">
    <property type="entry name" value="RICIN_B_LECTIN"/>
    <property type="match status" value="1"/>
</dbReference>
<dbReference type="InterPro" id="IPR000772">
    <property type="entry name" value="Ricin_B_lectin"/>
</dbReference>
<evidence type="ECO:0000256" key="1">
    <source>
        <dbReference type="SAM" id="SignalP"/>
    </source>
</evidence>